<feature type="region of interest" description="Disordered" evidence="1">
    <location>
        <begin position="59"/>
        <end position="91"/>
    </location>
</feature>
<sequence length="134" mass="14622">MEITKTDATLLAQLINRIRPDWDTRALTTLIGKNRTNIPNLAALTIAATTKAQDPTCKTPAPIFIPGPHWPTETHRHLPPPPPCQDHPEEPAHNCRCCWSEIKTGQRAQTDLGKTPAVGATTTQPPEAPQEAAK</sequence>
<evidence type="ECO:0000313" key="2">
    <source>
        <dbReference type="EMBL" id="MBG6085840.1"/>
    </source>
</evidence>
<dbReference type="RefSeq" id="WP_196836978.1">
    <property type="nucleotide sequence ID" value="NZ_JADOTZ010000001.1"/>
</dbReference>
<feature type="region of interest" description="Disordered" evidence="1">
    <location>
        <begin position="107"/>
        <end position="134"/>
    </location>
</feature>
<name>A0A931D8Z6_9MICC</name>
<accession>A0A931D8Z6</accession>
<gene>
    <name evidence="2" type="ORF">IW252_002607</name>
</gene>
<proteinExistence type="predicted"/>
<dbReference type="Proteomes" id="UP000625033">
    <property type="component" value="Unassembled WGS sequence"/>
</dbReference>
<evidence type="ECO:0000256" key="1">
    <source>
        <dbReference type="SAM" id="MobiDB-lite"/>
    </source>
</evidence>
<organism evidence="2 3">
    <name type="scientific">Zhihengliuella flava</name>
    <dbReference type="NCBI Taxonomy" id="1285193"/>
    <lineage>
        <taxon>Bacteria</taxon>
        <taxon>Bacillati</taxon>
        <taxon>Actinomycetota</taxon>
        <taxon>Actinomycetes</taxon>
        <taxon>Micrococcales</taxon>
        <taxon>Micrococcaceae</taxon>
        <taxon>Zhihengliuella</taxon>
    </lineage>
</organism>
<keyword evidence="3" id="KW-1185">Reference proteome</keyword>
<reference evidence="2" key="1">
    <citation type="submission" date="2020-11" db="EMBL/GenBank/DDBJ databases">
        <title>Sequencing the genomes of 1000 actinobacteria strains.</title>
        <authorList>
            <person name="Klenk H.-P."/>
        </authorList>
    </citation>
    <scope>NUCLEOTIDE SEQUENCE</scope>
    <source>
        <strain evidence="2">DSM 26152</strain>
    </source>
</reference>
<dbReference type="AlphaFoldDB" id="A0A931D8Z6"/>
<dbReference type="EMBL" id="JADOTZ010000001">
    <property type="protein sequence ID" value="MBG6085840.1"/>
    <property type="molecule type" value="Genomic_DNA"/>
</dbReference>
<protein>
    <submittedName>
        <fullName evidence="2">Uncharacterized protein</fullName>
    </submittedName>
</protein>
<evidence type="ECO:0000313" key="3">
    <source>
        <dbReference type="Proteomes" id="UP000625033"/>
    </source>
</evidence>
<comment type="caution">
    <text evidence="2">The sequence shown here is derived from an EMBL/GenBank/DDBJ whole genome shotgun (WGS) entry which is preliminary data.</text>
</comment>